<sequence>MDSRDSTAEKTSMDCNSIPYIVTISILGVALLISLVMLVLLYRRLAKKKKEAKKLKDELQFLMDQKRAKTLASSSLSCTSNVSSHVSSNVSSNISESEGGPTSTQKTSGLPVTVASSKEVPLDTITSLLKSPDNIDAIFAQNEVECLEAEIPHKPLVGPPRPAEGLFTTFKNIGVSFPARVFDKTFGEFDLDMAGQMCTVQYEDMECGLNRIDAIAAVMRQGHKYQMRGTIQDFISTAHLNALNFRLLVVARLGPSIEKNVLSGRLILEEQLILVSLTFQCMEDLLFSNIVHRDIKPASFRYDFSGSKIMITHFGLARIPPKSPRPRIPFFGNPVFCSPTAHLKLERTHFDDMMSWFFVLLFIFNRHLPIWKSETDRTLIYQLKVDLLEEKLVADHLERYIKDETPRKFLAQLHKLISKLPDMQKMSYRKLREAIEMENSKRK</sequence>
<feature type="transmembrane region" description="Helical" evidence="3">
    <location>
        <begin position="20"/>
        <end position="42"/>
    </location>
</feature>
<keyword evidence="1" id="KW-0175">Coiled coil</keyword>
<dbReference type="InterPro" id="IPR011009">
    <property type="entry name" value="Kinase-like_dom_sf"/>
</dbReference>
<dbReference type="Proteomes" id="UP000659654">
    <property type="component" value="Unassembled WGS sequence"/>
</dbReference>
<dbReference type="GO" id="GO:0005524">
    <property type="term" value="F:ATP binding"/>
    <property type="evidence" value="ECO:0007669"/>
    <property type="project" value="InterPro"/>
</dbReference>
<keyword evidence="3" id="KW-1133">Transmembrane helix</keyword>
<evidence type="ECO:0000313" key="6">
    <source>
        <dbReference type="Proteomes" id="UP000095284"/>
    </source>
</evidence>
<dbReference type="GO" id="GO:0004672">
    <property type="term" value="F:protein kinase activity"/>
    <property type="evidence" value="ECO:0007669"/>
    <property type="project" value="InterPro"/>
</dbReference>
<dbReference type="SUPFAM" id="SSF56112">
    <property type="entry name" value="Protein kinase-like (PK-like)"/>
    <property type="match status" value="1"/>
</dbReference>
<feature type="region of interest" description="Disordered" evidence="2">
    <location>
        <begin position="89"/>
        <end position="111"/>
    </location>
</feature>
<accession>A0A1I7RV16</accession>
<dbReference type="PANTHER" id="PTHR11909">
    <property type="entry name" value="CASEIN KINASE-RELATED"/>
    <property type="match status" value="1"/>
</dbReference>
<reference evidence="8" key="1">
    <citation type="submission" date="2016-11" db="UniProtKB">
        <authorList>
            <consortium name="WormBaseParasite"/>
        </authorList>
    </citation>
    <scope>IDENTIFICATION</scope>
</reference>
<protein>
    <submittedName>
        <fullName evidence="5">(pine wood nematode) hypothetical protein</fullName>
    </submittedName>
    <submittedName>
        <fullName evidence="8">Protein kinase domain-containing protein</fullName>
    </submittedName>
</protein>
<dbReference type="EMBL" id="CAJFDI010000003">
    <property type="protein sequence ID" value="CAD5219717.1"/>
    <property type="molecule type" value="Genomic_DNA"/>
</dbReference>
<feature type="coiled-coil region" evidence="1">
    <location>
        <begin position="38"/>
        <end position="72"/>
    </location>
</feature>
<keyword evidence="7" id="KW-1185">Reference proteome</keyword>
<organism evidence="6 8">
    <name type="scientific">Bursaphelenchus xylophilus</name>
    <name type="common">Pinewood nematode worm</name>
    <name type="synonym">Aphelenchoides xylophilus</name>
    <dbReference type="NCBI Taxonomy" id="6326"/>
    <lineage>
        <taxon>Eukaryota</taxon>
        <taxon>Metazoa</taxon>
        <taxon>Ecdysozoa</taxon>
        <taxon>Nematoda</taxon>
        <taxon>Chromadorea</taxon>
        <taxon>Rhabditida</taxon>
        <taxon>Tylenchina</taxon>
        <taxon>Tylenchomorpha</taxon>
        <taxon>Aphelenchoidea</taxon>
        <taxon>Aphelenchoididae</taxon>
        <taxon>Bursaphelenchus</taxon>
    </lineage>
</organism>
<keyword evidence="3" id="KW-0812">Transmembrane</keyword>
<evidence type="ECO:0000313" key="5">
    <source>
        <dbReference type="EMBL" id="CAD5219717.1"/>
    </source>
</evidence>
<evidence type="ECO:0000256" key="1">
    <source>
        <dbReference type="SAM" id="Coils"/>
    </source>
</evidence>
<name>A0A1I7RV16_BURXY</name>
<dbReference type="AlphaFoldDB" id="A0A1I7RV16"/>
<evidence type="ECO:0000313" key="8">
    <source>
        <dbReference type="WBParaSite" id="BXY_0457700.1"/>
    </source>
</evidence>
<dbReference type="InterPro" id="IPR000719">
    <property type="entry name" value="Prot_kinase_dom"/>
</dbReference>
<dbReference type="Gene3D" id="1.10.510.10">
    <property type="entry name" value="Transferase(Phosphotransferase) domain 1"/>
    <property type="match status" value="1"/>
</dbReference>
<dbReference type="OrthoDB" id="10612039at2759"/>
<proteinExistence type="predicted"/>
<dbReference type="PROSITE" id="PS50011">
    <property type="entry name" value="PROTEIN_KINASE_DOM"/>
    <property type="match status" value="1"/>
</dbReference>
<dbReference type="WBParaSite" id="BXY_0457700.1">
    <property type="protein sequence ID" value="BXY_0457700.1"/>
    <property type="gene ID" value="BXY_0457700"/>
</dbReference>
<reference evidence="5" key="2">
    <citation type="submission" date="2020-09" db="EMBL/GenBank/DDBJ databases">
        <authorList>
            <person name="Kikuchi T."/>
        </authorList>
    </citation>
    <scope>NUCLEOTIDE SEQUENCE</scope>
    <source>
        <strain evidence="5">Ka4C1</strain>
    </source>
</reference>
<feature type="compositionally biased region" description="Polar residues" evidence="2">
    <location>
        <begin position="100"/>
        <end position="111"/>
    </location>
</feature>
<keyword evidence="3" id="KW-0472">Membrane</keyword>
<dbReference type="eggNOG" id="KOG1163">
    <property type="taxonomic scope" value="Eukaryota"/>
</dbReference>
<dbReference type="Proteomes" id="UP000582659">
    <property type="component" value="Unassembled WGS sequence"/>
</dbReference>
<evidence type="ECO:0000256" key="2">
    <source>
        <dbReference type="SAM" id="MobiDB-lite"/>
    </source>
</evidence>
<dbReference type="EMBL" id="CAJFCV020000003">
    <property type="protein sequence ID" value="CAG9105208.1"/>
    <property type="molecule type" value="Genomic_DNA"/>
</dbReference>
<evidence type="ECO:0000313" key="7">
    <source>
        <dbReference type="Proteomes" id="UP000659654"/>
    </source>
</evidence>
<gene>
    <name evidence="5" type="ORF">BXYJ_LOCUS5818</name>
</gene>
<evidence type="ECO:0000259" key="4">
    <source>
        <dbReference type="PROSITE" id="PS50011"/>
    </source>
</evidence>
<evidence type="ECO:0000256" key="3">
    <source>
        <dbReference type="SAM" id="Phobius"/>
    </source>
</evidence>
<dbReference type="Proteomes" id="UP000095284">
    <property type="component" value="Unplaced"/>
</dbReference>
<dbReference type="InterPro" id="IPR050235">
    <property type="entry name" value="CK1_Ser-Thr_kinase"/>
</dbReference>
<feature type="domain" description="Protein kinase" evidence="4">
    <location>
        <begin position="167"/>
        <end position="443"/>
    </location>
</feature>